<dbReference type="GO" id="GO:0051707">
    <property type="term" value="P:response to other organism"/>
    <property type="evidence" value="ECO:0007669"/>
    <property type="project" value="UniProtKB-ARBA"/>
</dbReference>
<evidence type="ECO:0000256" key="4">
    <source>
        <dbReference type="ARBA" id="ARBA00022692"/>
    </source>
</evidence>
<keyword evidence="8" id="KW-0472">Membrane</keyword>
<dbReference type="InterPro" id="IPR052595">
    <property type="entry name" value="LRRC69/RLP"/>
</dbReference>
<dbReference type="GO" id="GO:0009791">
    <property type="term" value="P:post-embryonic development"/>
    <property type="evidence" value="ECO:0007669"/>
    <property type="project" value="UniProtKB-ARBA"/>
</dbReference>
<keyword evidence="3" id="KW-0433">Leucine-rich repeat</keyword>
<proteinExistence type="inferred from homology"/>
<keyword evidence="4" id="KW-0812">Transmembrane</keyword>
<evidence type="ECO:0000259" key="10">
    <source>
        <dbReference type="Pfam" id="PF08263"/>
    </source>
</evidence>
<keyword evidence="5" id="KW-0732">Signal</keyword>
<evidence type="ECO:0000256" key="1">
    <source>
        <dbReference type="ARBA" id="ARBA00004479"/>
    </source>
</evidence>
<dbReference type="InterPro" id="IPR032675">
    <property type="entry name" value="LRR_dom_sf"/>
</dbReference>
<comment type="similarity">
    <text evidence="2">Belongs to the RLP family.</text>
</comment>
<keyword evidence="7" id="KW-1133">Transmembrane helix</keyword>
<dbReference type="Gene3D" id="3.80.10.10">
    <property type="entry name" value="Ribonuclease Inhibitor"/>
    <property type="match status" value="2"/>
</dbReference>
<dbReference type="Proteomes" id="UP001161247">
    <property type="component" value="Chromosome 7"/>
</dbReference>
<dbReference type="Pfam" id="PF00560">
    <property type="entry name" value="LRR_1"/>
    <property type="match status" value="10"/>
</dbReference>
<evidence type="ECO:0000313" key="12">
    <source>
        <dbReference type="Proteomes" id="UP001161247"/>
    </source>
</evidence>
<keyword evidence="12" id="KW-1185">Reference proteome</keyword>
<dbReference type="FunFam" id="3.80.10.10:FF:000275">
    <property type="entry name" value="Leucine-rich repeat receptor-like protein kinase"/>
    <property type="match status" value="1"/>
</dbReference>
<comment type="subcellular location">
    <subcellularLocation>
        <location evidence="1">Membrane</location>
        <topology evidence="1">Single-pass type I membrane protein</topology>
    </subcellularLocation>
</comment>
<evidence type="ECO:0000313" key="11">
    <source>
        <dbReference type="EMBL" id="CAI9113846.1"/>
    </source>
</evidence>
<dbReference type="Pfam" id="PF08263">
    <property type="entry name" value="LRRNT_2"/>
    <property type="match status" value="1"/>
</dbReference>
<dbReference type="InterPro" id="IPR013210">
    <property type="entry name" value="LRR_N_plant-typ"/>
</dbReference>
<dbReference type="PANTHER" id="PTHR48057:SF29">
    <property type="entry name" value="OS02G0609900 PROTEIN"/>
    <property type="match status" value="1"/>
</dbReference>
<evidence type="ECO:0000256" key="8">
    <source>
        <dbReference type="ARBA" id="ARBA00023136"/>
    </source>
</evidence>
<evidence type="ECO:0000256" key="7">
    <source>
        <dbReference type="ARBA" id="ARBA00022989"/>
    </source>
</evidence>
<dbReference type="EMBL" id="OX459124">
    <property type="protein sequence ID" value="CAI9113846.1"/>
    <property type="molecule type" value="Genomic_DNA"/>
</dbReference>
<name>A0AAV1E190_OLDCO</name>
<gene>
    <name evidence="11" type="ORF">OLC1_LOCUS20772</name>
</gene>
<feature type="domain" description="Leucine-rich repeat-containing N-terminal plant-type" evidence="10">
    <location>
        <begin position="46"/>
        <end position="84"/>
    </location>
</feature>
<evidence type="ECO:0000256" key="2">
    <source>
        <dbReference type="ARBA" id="ARBA00009592"/>
    </source>
</evidence>
<keyword evidence="6" id="KW-0677">Repeat</keyword>
<evidence type="ECO:0000256" key="6">
    <source>
        <dbReference type="ARBA" id="ARBA00022737"/>
    </source>
</evidence>
<reference evidence="11" key="1">
    <citation type="submission" date="2023-03" db="EMBL/GenBank/DDBJ databases">
        <authorList>
            <person name="Julca I."/>
        </authorList>
    </citation>
    <scope>NUCLEOTIDE SEQUENCE</scope>
</reference>
<dbReference type="InterPro" id="IPR001611">
    <property type="entry name" value="Leu-rich_rpt"/>
</dbReference>
<dbReference type="SUPFAM" id="SSF52047">
    <property type="entry name" value="RNI-like"/>
    <property type="match status" value="1"/>
</dbReference>
<evidence type="ECO:0000256" key="5">
    <source>
        <dbReference type="ARBA" id="ARBA00022729"/>
    </source>
</evidence>
<dbReference type="FunFam" id="3.80.10.10:FF:000233">
    <property type="entry name" value="Leucine-rich repeat receptor-like protein kinase TDR"/>
    <property type="match status" value="1"/>
</dbReference>
<organism evidence="11 12">
    <name type="scientific">Oldenlandia corymbosa var. corymbosa</name>
    <dbReference type="NCBI Taxonomy" id="529605"/>
    <lineage>
        <taxon>Eukaryota</taxon>
        <taxon>Viridiplantae</taxon>
        <taxon>Streptophyta</taxon>
        <taxon>Embryophyta</taxon>
        <taxon>Tracheophyta</taxon>
        <taxon>Spermatophyta</taxon>
        <taxon>Magnoliopsida</taxon>
        <taxon>eudicotyledons</taxon>
        <taxon>Gunneridae</taxon>
        <taxon>Pentapetalae</taxon>
        <taxon>asterids</taxon>
        <taxon>lamiids</taxon>
        <taxon>Gentianales</taxon>
        <taxon>Rubiaceae</taxon>
        <taxon>Rubioideae</taxon>
        <taxon>Spermacoceae</taxon>
        <taxon>Hedyotis-Oldenlandia complex</taxon>
        <taxon>Oldenlandia</taxon>
    </lineage>
</organism>
<dbReference type="SMART" id="SM00369">
    <property type="entry name" value="LRR_TYP"/>
    <property type="match status" value="5"/>
</dbReference>
<dbReference type="PANTHER" id="PTHR48057">
    <property type="entry name" value="LEUCINE-RICH REPEAT SERINE/THREONINE-PROTEIN KINASE 1"/>
    <property type="match status" value="1"/>
</dbReference>
<sequence length="656" mass="72020">MKAFFSNIVFKETIILCLFQHYLLMVFGRTLLPVQNHRFPFRHSLETDKAALLAFKRVISDPHSILANWNESTYVCHFTGVKCDKRNLHRVVVLNLNDSGLVGILSPLISNLTQLRRLELVNNHFSGFIPSEFSFLRHLRDLKLDGNNLSGPIPDSFSHLANLILLINLDVEYNQLSGELPAAIVSRLTYVLYLHLSNNNMTSHDGNTNLEPFFTALSNCTQLQELELGGMSLGGSLPPSIGGISTSLGVMLLQENQIHGSLPPEMGHLYNLELLNLTFNHFNGTFPDEIGQASGLQQLSASYNSFSGEIPATLGKLSGLGQLDLSNNKFSGKIPETLGDLEQLRMLLLNNNLLWGQIPRSLGKCKSMDTLDLAHNNLTGSIPREILGMHEMRGYLNLSHNQLEGNLPIELSSLDKVQEIDLSSNSLNGTIFPQISDCIALQTINFSNNHLQGPLPDKLGDLLYLEVLDVSQNELSGTIPTSLNKIQTLTFMNFSSNKFHGPIPTGGIFDVATSLSFLGNPDLCGNIPGNGGGTENMGNSITANMLCGSIGYIPPDDLSLPKYVKQQYHRQIEKIVDASLMRAMKVETPEVKKMWEVAIGELIELGILCTQDSPSARPTMLDAADDLDRLKKYLNGDTTATFASSLGISSSTISSD</sequence>
<dbReference type="GO" id="GO:0006952">
    <property type="term" value="P:defense response"/>
    <property type="evidence" value="ECO:0007669"/>
    <property type="project" value="UniProtKB-ARBA"/>
</dbReference>
<dbReference type="GO" id="GO:0016020">
    <property type="term" value="C:membrane"/>
    <property type="evidence" value="ECO:0007669"/>
    <property type="project" value="UniProtKB-SubCell"/>
</dbReference>
<accession>A0AAV1E190</accession>
<keyword evidence="9" id="KW-0325">Glycoprotein</keyword>
<protein>
    <submittedName>
        <fullName evidence="11">OLC1v1014531C1</fullName>
    </submittedName>
</protein>
<dbReference type="AlphaFoldDB" id="A0AAV1E190"/>
<evidence type="ECO:0000256" key="3">
    <source>
        <dbReference type="ARBA" id="ARBA00022614"/>
    </source>
</evidence>
<dbReference type="InterPro" id="IPR003591">
    <property type="entry name" value="Leu-rich_rpt_typical-subtyp"/>
</dbReference>
<evidence type="ECO:0000256" key="9">
    <source>
        <dbReference type="ARBA" id="ARBA00023180"/>
    </source>
</evidence>